<dbReference type="eggNOG" id="KOG3758">
    <property type="taxonomic scope" value="Eukaryota"/>
</dbReference>
<dbReference type="AlphaFoldDB" id="A0A088RNX1"/>
<dbReference type="KEGG" id="lpan:LPMP_200380"/>
<evidence type="ECO:0000313" key="14">
    <source>
        <dbReference type="EMBL" id="AIN97530.1"/>
    </source>
</evidence>
<feature type="region of interest" description="Disordered" evidence="11">
    <location>
        <begin position="425"/>
        <end position="453"/>
    </location>
</feature>
<sequence length="1142" mass="121780">MSAPVIDANTAAPPPQPPSWGDSKVASLQSATVASSLALPEKQPAAPGVTVGLAPVAAATNSHVSPSLPTPPVLAQSQPPAAALRPTGVLLPSSSAPALSFSAPAKSNATQRKVAKLLDISTSSEIKDLASYVDSILPGYFYSLGDNDKQEPSSAEVVITTSHSSPSALSSTASSNSNNSNKAITSTALRSALDHRTINVHKSFLHEFTAVYQSYQRVAALVNELQSKCSSLENTLNTTTGDPSREVEDFFYQIQAYQAELQLVQTHDKDVDEFRKQHHFGAAEQQVLEDGPVDMTFLNVLERARQVHRRSSELMHSQEYHQGAVAVMEATYGAIARATEKIARHLLSTTASGDRSTATLAAGGVGSIAADMPEVTGFQLRCVRLLYEESPTLHEKLLDEVARMRRASVLRRYFHLLTTGSANTSTGLYQSGGQPSACDDGGESRYGSDEAGRGARPLEAELNNPTYFFSSLCAWLHQTIVEEQDFLQSFFVGDEREVGVGGRRSHSTTAALSSSPPQAGGDAARAAHDAARQQALLDSVFGGVCKHIRAALDNALERLGRTAAALGAATGDLESEGRADGRSSTARADSTGAVAPHKGPRGLTGGLTRLFMAATGRAPSGAFRGAGHDESNALLQRYAGVTTRAQQEAVASSMLRPLLEGIQICVTLVQLFEYYTATTFVPLLGGGSSLTRLIRKTAPEQARGLFQRLLHVLETHLLDSTVGIIGRTATLRRLASSNALTQATDCDDAAGTPPLAAEHRTATKGGSAAFVLDFLVAFTYGSDANVIGGVANLSESALLNDSESAISTPVSTLSVATSAIRFREANDGQLQRHSAHDLRRVLSQLILPPSPEVAEYCAVVHSVLQDTARQIELLGAITEQQRAAAAPGRSSSDQQSALDPGAAALATDTEVKWFVQELLQSLLKTVHSVGAEGPLRTNLDDACLAIVEYNVLHQLRNVLEQHATVLGVLFNGSDAQCQEAKQTLNSIQEECVTTMIALRQRLLSAWANAIKLFYFPVSTRTIVAAMSSLAAVEADEKRFAIIKKDVRRVLKQFINVYNTVASLGHLPEPVPLLQALAGGEDMCEEVRRKVTLNIVEDVYPAEFMMLSSFPPIEEVVEVQTEMAPQNLLKLVDFSSPALATAV</sequence>
<evidence type="ECO:0000259" key="12">
    <source>
        <dbReference type="Pfam" id="PF06419"/>
    </source>
</evidence>
<dbReference type="SMART" id="SM01087">
    <property type="entry name" value="COG6"/>
    <property type="match status" value="1"/>
</dbReference>
<dbReference type="OrthoDB" id="272987at2759"/>
<feature type="region of interest" description="Disordered" evidence="11">
    <location>
        <begin position="1"/>
        <end position="27"/>
    </location>
</feature>
<feature type="region of interest" description="Disordered" evidence="11">
    <location>
        <begin position="61"/>
        <end position="80"/>
    </location>
</feature>
<dbReference type="GO" id="GO:0017119">
    <property type="term" value="C:Golgi transport complex"/>
    <property type="evidence" value="ECO:0007669"/>
    <property type="project" value="UniProtKB-UniRule"/>
</dbReference>
<feature type="region of interest" description="Disordered" evidence="11">
    <location>
        <begin position="570"/>
        <end position="599"/>
    </location>
</feature>
<keyword evidence="6 9" id="KW-0333">Golgi apparatus</keyword>
<dbReference type="GO" id="GO:0000139">
    <property type="term" value="C:Golgi membrane"/>
    <property type="evidence" value="ECO:0007669"/>
    <property type="project" value="UniProtKB-SubCell"/>
</dbReference>
<evidence type="ECO:0000256" key="11">
    <source>
        <dbReference type="SAM" id="MobiDB-lite"/>
    </source>
</evidence>
<dbReference type="VEuPathDB" id="TriTrypDB:LPAL13_200007600"/>
<feature type="domain" description="Conserved Oligomeric Golgi complex subunit 6 C-terminal" evidence="13">
    <location>
        <begin position="324"/>
        <end position="554"/>
    </location>
</feature>
<comment type="function">
    <text evidence="9">Required for normal Golgi function.</text>
</comment>
<keyword evidence="4 9" id="KW-0813">Transport</keyword>
<keyword evidence="5 9" id="KW-0653">Protein transport</keyword>
<gene>
    <name evidence="14" type="ORF">LPMP_200380</name>
</gene>
<dbReference type="InterPro" id="IPR010490">
    <property type="entry name" value="COG6"/>
</dbReference>
<evidence type="ECO:0000256" key="7">
    <source>
        <dbReference type="ARBA" id="ARBA00023136"/>
    </source>
</evidence>
<organism evidence="14 15">
    <name type="scientific">Leishmania panamensis</name>
    <dbReference type="NCBI Taxonomy" id="5679"/>
    <lineage>
        <taxon>Eukaryota</taxon>
        <taxon>Discoba</taxon>
        <taxon>Euglenozoa</taxon>
        <taxon>Kinetoplastea</taxon>
        <taxon>Metakinetoplastina</taxon>
        <taxon>Trypanosomatida</taxon>
        <taxon>Trypanosomatidae</taxon>
        <taxon>Leishmaniinae</taxon>
        <taxon>Leishmania</taxon>
        <taxon>Leishmania guyanensis species complex</taxon>
    </lineage>
</organism>
<dbReference type="Proteomes" id="UP000063063">
    <property type="component" value="Chromosome 20"/>
</dbReference>
<evidence type="ECO:0000256" key="4">
    <source>
        <dbReference type="ARBA" id="ARBA00022448"/>
    </source>
</evidence>
<evidence type="ECO:0000259" key="13">
    <source>
        <dbReference type="Pfam" id="PF20653"/>
    </source>
</evidence>
<keyword evidence="10" id="KW-0175">Coiled coil</keyword>
<feature type="coiled-coil region" evidence="10">
    <location>
        <begin position="215"/>
        <end position="242"/>
    </location>
</feature>
<dbReference type="Pfam" id="PF06419">
    <property type="entry name" value="COG6_N"/>
    <property type="match status" value="1"/>
</dbReference>
<evidence type="ECO:0000313" key="15">
    <source>
        <dbReference type="Proteomes" id="UP000063063"/>
    </source>
</evidence>
<dbReference type="InterPro" id="IPR048368">
    <property type="entry name" value="COG6_N"/>
</dbReference>
<feature type="compositionally biased region" description="Basic and acidic residues" evidence="11">
    <location>
        <begin position="442"/>
        <end position="453"/>
    </location>
</feature>
<protein>
    <recommendedName>
        <fullName evidence="3 9">Conserved oligomeric Golgi complex subunit 6</fullName>
        <shortName evidence="9">COG complex subunit 6</shortName>
    </recommendedName>
    <alternativeName>
        <fullName evidence="8 9">Component of oligomeric Golgi complex 6</fullName>
    </alternativeName>
</protein>
<comment type="subcellular location">
    <subcellularLocation>
        <location evidence="1 9">Golgi apparatus membrane</location>
        <topology evidence="1 9">Peripheral membrane protein</topology>
    </subcellularLocation>
</comment>
<dbReference type="GeneID" id="22574245"/>
<dbReference type="Pfam" id="PF20653">
    <property type="entry name" value="COG6_C"/>
    <property type="match status" value="1"/>
</dbReference>
<accession>A0A088RNX1</accession>
<dbReference type="EMBL" id="CP009389">
    <property type="protein sequence ID" value="AIN97530.1"/>
    <property type="molecule type" value="Genomic_DNA"/>
</dbReference>
<evidence type="ECO:0000256" key="5">
    <source>
        <dbReference type="ARBA" id="ARBA00022927"/>
    </source>
</evidence>
<reference evidence="14 15" key="1">
    <citation type="journal article" date="2015" name="Sci. Rep.">
        <title>The genome of Leishmania panamensis: insights into genomics of the L. (Viannia) subgenus.</title>
        <authorList>
            <person name="Llanes A."/>
            <person name="Restrepo C.M."/>
            <person name="Vecchio G.D."/>
            <person name="Anguizola F.J."/>
            <person name="Lleonart R."/>
        </authorList>
    </citation>
    <scope>NUCLEOTIDE SEQUENCE [LARGE SCALE GENOMIC DNA]</scope>
    <source>
        <strain evidence="14 15">MHOM/PA/94/PSC-1</strain>
    </source>
</reference>
<evidence type="ECO:0000256" key="3">
    <source>
        <dbReference type="ARBA" id="ARBA00020973"/>
    </source>
</evidence>
<dbReference type="PANTHER" id="PTHR21506">
    <property type="entry name" value="COMPONENT OF OLIGOMERIC GOLGI COMPLEX 6"/>
    <property type="match status" value="1"/>
</dbReference>
<proteinExistence type="inferred from homology"/>
<evidence type="ECO:0000256" key="8">
    <source>
        <dbReference type="ARBA" id="ARBA00031348"/>
    </source>
</evidence>
<dbReference type="InterPro" id="IPR048369">
    <property type="entry name" value="COG6_C"/>
</dbReference>
<dbReference type="GO" id="GO:0015031">
    <property type="term" value="P:protein transport"/>
    <property type="evidence" value="ECO:0007669"/>
    <property type="project" value="UniProtKB-KW"/>
</dbReference>
<evidence type="ECO:0000256" key="1">
    <source>
        <dbReference type="ARBA" id="ARBA00004395"/>
    </source>
</evidence>
<evidence type="ECO:0000256" key="9">
    <source>
        <dbReference type="RuleBase" id="RU365075"/>
    </source>
</evidence>
<comment type="subunit">
    <text evidence="9">Component of the conserved oligomeric Golgi complex.</text>
</comment>
<name>A0A088RNX1_LEIPA</name>
<dbReference type="GO" id="GO:0006891">
    <property type="term" value="P:intra-Golgi vesicle-mediated transport"/>
    <property type="evidence" value="ECO:0007669"/>
    <property type="project" value="UniProtKB-UniRule"/>
</dbReference>
<feature type="region of interest" description="Disordered" evidence="11">
    <location>
        <begin position="501"/>
        <end position="523"/>
    </location>
</feature>
<evidence type="ECO:0000256" key="10">
    <source>
        <dbReference type="SAM" id="Coils"/>
    </source>
</evidence>
<evidence type="ECO:0000256" key="2">
    <source>
        <dbReference type="ARBA" id="ARBA00011023"/>
    </source>
</evidence>
<evidence type="ECO:0000256" key="6">
    <source>
        <dbReference type="ARBA" id="ARBA00023034"/>
    </source>
</evidence>
<dbReference type="VEuPathDB" id="TriTrypDB:LPMP_200380"/>
<feature type="compositionally biased region" description="Polar residues" evidence="11">
    <location>
        <begin position="507"/>
        <end position="517"/>
    </location>
</feature>
<keyword evidence="7 9" id="KW-0472">Membrane</keyword>
<comment type="similarity">
    <text evidence="2 9">Belongs to the COG6 family.</text>
</comment>
<dbReference type="PANTHER" id="PTHR21506:SF0">
    <property type="entry name" value="CONSERVED OLIGOMERIC GOLGI COMPLEX SUBUNIT 6"/>
    <property type="match status" value="1"/>
</dbReference>
<feature type="domain" description="Conserved oligomeric complex COG6 N-terminal" evidence="12">
    <location>
        <begin position="177"/>
        <end position="289"/>
    </location>
</feature>
<feature type="compositionally biased region" description="Polar residues" evidence="11">
    <location>
        <begin position="425"/>
        <end position="434"/>
    </location>
</feature>
<feature type="region of interest" description="Disordered" evidence="11">
    <location>
        <begin position="161"/>
        <end position="181"/>
    </location>
</feature>
<dbReference type="RefSeq" id="XP_010698237.1">
    <property type="nucleotide sequence ID" value="XM_010699935.1"/>
</dbReference>
<keyword evidence="15" id="KW-1185">Reference proteome</keyword>